<comment type="cofactor">
    <cofactor evidence="8">
        <name>[2Fe-2S] cluster</name>
        <dbReference type="ChEBI" id="CHEBI:190135"/>
    </cofactor>
</comment>
<keyword evidence="6" id="KW-0411">Iron-sulfur</keyword>
<dbReference type="InterPro" id="IPR036010">
    <property type="entry name" value="2Fe-2S_ferredoxin-like_sf"/>
</dbReference>
<evidence type="ECO:0000256" key="4">
    <source>
        <dbReference type="ARBA" id="ARBA00022723"/>
    </source>
</evidence>
<dbReference type="RefSeq" id="WP_070064638.1">
    <property type="nucleotide sequence ID" value="NZ_MJMG01000001.1"/>
</dbReference>
<dbReference type="PANTHER" id="PTHR23426:SF65">
    <property type="entry name" value="FERREDOXIN-2, MITOCHONDRIAL"/>
    <property type="match status" value="1"/>
</dbReference>
<dbReference type="Pfam" id="PF00111">
    <property type="entry name" value="Fer2"/>
    <property type="match status" value="1"/>
</dbReference>
<reference evidence="10 11" key="1">
    <citation type="submission" date="2016-09" db="EMBL/GenBank/DDBJ databases">
        <title>Genomic evidence for plant-parasitic nematodes as the earliest Wolbachia hosts.</title>
        <authorList>
            <person name="Brown A.M."/>
            <person name="Wasala S.K."/>
            <person name="Howe D.K."/>
            <person name="Peetz A.B."/>
            <person name="Zasada I.A."/>
            <person name="Denver D.R."/>
        </authorList>
    </citation>
    <scope>NUCLEOTIDE SEQUENCE [LARGE SCALE GENOMIC DNA]</scope>
    <source>
        <strain evidence="11">wPpe</strain>
    </source>
</reference>
<feature type="domain" description="2Fe-2S ferredoxin-type" evidence="9">
    <location>
        <begin position="2"/>
        <end position="105"/>
    </location>
</feature>
<dbReference type="EMBL" id="MJMG01000001">
    <property type="protein sequence ID" value="OEY86989.1"/>
    <property type="molecule type" value="Genomic_DNA"/>
</dbReference>
<evidence type="ECO:0000256" key="2">
    <source>
        <dbReference type="ARBA" id="ARBA00010914"/>
    </source>
</evidence>
<evidence type="ECO:0000259" key="9">
    <source>
        <dbReference type="PROSITE" id="PS51085"/>
    </source>
</evidence>
<evidence type="ECO:0000256" key="7">
    <source>
        <dbReference type="ARBA" id="ARBA00032838"/>
    </source>
</evidence>
<dbReference type="CDD" id="cd00207">
    <property type="entry name" value="fer2"/>
    <property type="match status" value="1"/>
</dbReference>
<protein>
    <recommendedName>
        <fullName evidence="7">Adrenodoxin-like protein</fullName>
    </recommendedName>
</protein>
<keyword evidence="3" id="KW-0001">2Fe-2S</keyword>
<dbReference type="AlphaFoldDB" id="A0A1E7QL96"/>
<dbReference type="PROSITE" id="PS51085">
    <property type="entry name" value="2FE2S_FER_2"/>
    <property type="match status" value="1"/>
</dbReference>
<dbReference type="InterPro" id="IPR001055">
    <property type="entry name" value="Adrenodoxin-like"/>
</dbReference>
<evidence type="ECO:0000256" key="6">
    <source>
        <dbReference type="ARBA" id="ARBA00023014"/>
    </source>
</evidence>
<evidence type="ECO:0000313" key="11">
    <source>
        <dbReference type="Proteomes" id="UP000175679"/>
    </source>
</evidence>
<accession>A0A1E7QL96</accession>
<dbReference type="GO" id="GO:0051537">
    <property type="term" value="F:2 iron, 2 sulfur cluster binding"/>
    <property type="evidence" value="ECO:0007669"/>
    <property type="project" value="UniProtKB-KW"/>
</dbReference>
<gene>
    <name evidence="10" type="ORF">BIY23_00620</name>
</gene>
<dbReference type="PANTHER" id="PTHR23426">
    <property type="entry name" value="FERREDOXIN/ADRENODOXIN"/>
    <property type="match status" value="1"/>
</dbReference>
<dbReference type="InterPro" id="IPR001041">
    <property type="entry name" value="2Fe-2S_ferredoxin-type"/>
</dbReference>
<dbReference type="Gene3D" id="3.10.20.30">
    <property type="match status" value="1"/>
</dbReference>
<keyword evidence="4" id="KW-0479">Metal-binding</keyword>
<dbReference type="InterPro" id="IPR012675">
    <property type="entry name" value="Beta-grasp_dom_sf"/>
</dbReference>
<dbReference type="PROSITE" id="PS00814">
    <property type="entry name" value="ADX"/>
    <property type="match status" value="1"/>
</dbReference>
<comment type="caution">
    <text evidence="10">The sequence shown here is derived from an EMBL/GenBank/DDBJ whole genome shotgun (WGS) entry which is preliminary data.</text>
</comment>
<evidence type="ECO:0000256" key="8">
    <source>
        <dbReference type="ARBA" id="ARBA00034078"/>
    </source>
</evidence>
<keyword evidence="11" id="KW-1185">Reference proteome</keyword>
<dbReference type="InterPro" id="IPR018298">
    <property type="entry name" value="Adrenodoxin_Fe-S_BS"/>
</dbReference>
<dbReference type="PRINTS" id="PR00355">
    <property type="entry name" value="ADRENODOXIN"/>
</dbReference>
<evidence type="ECO:0000256" key="5">
    <source>
        <dbReference type="ARBA" id="ARBA00023004"/>
    </source>
</evidence>
<dbReference type="GO" id="GO:0009055">
    <property type="term" value="F:electron transfer activity"/>
    <property type="evidence" value="ECO:0007669"/>
    <property type="project" value="TreeGrafter"/>
</dbReference>
<dbReference type="GO" id="GO:0046872">
    <property type="term" value="F:metal ion binding"/>
    <property type="evidence" value="ECO:0007669"/>
    <property type="project" value="UniProtKB-KW"/>
</dbReference>
<evidence type="ECO:0000256" key="1">
    <source>
        <dbReference type="ARBA" id="ARBA00003781"/>
    </source>
</evidence>
<keyword evidence="5" id="KW-0408">Iron</keyword>
<dbReference type="SUPFAM" id="SSF54292">
    <property type="entry name" value="2Fe-2S ferredoxin-like"/>
    <property type="match status" value="1"/>
</dbReference>
<comment type="similarity">
    <text evidence="2">Belongs to the adrenodoxin/putidaredoxin family.</text>
</comment>
<sequence>MPSVIFILPDGSKKSYEAVEGETLLNLAHRTDPDLLEGACEGSLACSTCHVIVDPKFFNMLGPISDEENDMLDLAFGLTETSRLGCQIKITEDIDGICVTIPRCTRNISLDK</sequence>
<evidence type="ECO:0000256" key="3">
    <source>
        <dbReference type="ARBA" id="ARBA00022714"/>
    </source>
</evidence>
<dbReference type="Proteomes" id="UP000175679">
    <property type="component" value="Unassembled WGS sequence"/>
</dbReference>
<evidence type="ECO:0000313" key="10">
    <source>
        <dbReference type="EMBL" id="OEY86989.1"/>
    </source>
</evidence>
<proteinExistence type="inferred from homology"/>
<comment type="function">
    <text evidence="1">Ferredoxin are iron-sulfur proteins that transfer electrons in a wide variety of metabolic reactions.</text>
</comment>
<organism evidence="10 11">
    <name type="scientific">Wolbachia pipientis</name>
    <dbReference type="NCBI Taxonomy" id="955"/>
    <lineage>
        <taxon>Bacteria</taxon>
        <taxon>Pseudomonadati</taxon>
        <taxon>Pseudomonadota</taxon>
        <taxon>Alphaproteobacteria</taxon>
        <taxon>Rickettsiales</taxon>
        <taxon>Anaplasmataceae</taxon>
        <taxon>Wolbachieae</taxon>
        <taxon>Wolbachia</taxon>
    </lineage>
</organism>
<name>A0A1E7QL96_WOLPI</name>
<dbReference type="OrthoDB" id="9799640at2"/>
<dbReference type="GO" id="GO:0140647">
    <property type="term" value="P:P450-containing electron transport chain"/>
    <property type="evidence" value="ECO:0007669"/>
    <property type="project" value="InterPro"/>
</dbReference>